<protein>
    <submittedName>
        <fullName evidence="3">Uncharacterized protein</fullName>
    </submittedName>
</protein>
<gene>
    <name evidence="1" type="ORF">AMRN_1156</name>
    <name evidence="3" type="ORF">B0F89_13028</name>
    <name evidence="2" type="ORF">CPH92_04615</name>
</gene>
<evidence type="ECO:0000313" key="1">
    <source>
        <dbReference type="EMBL" id="AXX86903.1"/>
    </source>
</evidence>
<evidence type="ECO:0000313" key="5">
    <source>
        <dbReference type="Proteomes" id="UP000239861"/>
    </source>
</evidence>
<dbReference type="Proteomes" id="UP000224740">
    <property type="component" value="Unassembled WGS sequence"/>
</dbReference>
<dbReference type="Proteomes" id="UP000239861">
    <property type="component" value="Unassembled WGS sequence"/>
</dbReference>
<proteinExistence type="predicted"/>
<reference evidence="2" key="2">
    <citation type="submission" date="2017-09" db="EMBL/GenBank/DDBJ databases">
        <authorList>
            <person name="Perez-Cataluna A."/>
            <person name="Figueras M.J."/>
            <person name="Salas-Masso N."/>
        </authorList>
    </citation>
    <scope>NUCLEOTIDE SEQUENCE</scope>
    <source>
        <strain evidence="2">CECT 7727</strain>
    </source>
</reference>
<organism evidence="3 5">
    <name type="scientific">Malaciobacter marinus</name>
    <dbReference type="NCBI Taxonomy" id="505249"/>
    <lineage>
        <taxon>Bacteria</taxon>
        <taxon>Pseudomonadati</taxon>
        <taxon>Campylobacterota</taxon>
        <taxon>Epsilonproteobacteria</taxon>
        <taxon>Campylobacterales</taxon>
        <taxon>Arcobacteraceae</taxon>
        <taxon>Malaciobacter</taxon>
    </lineage>
</organism>
<keyword evidence="4" id="KW-1185">Reference proteome</keyword>
<evidence type="ECO:0000313" key="2">
    <source>
        <dbReference type="EMBL" id="PHO15859.1"/>
    </source>
</evidence>
<dbReference type="AlphaFoldDB" id="A0A1T5A1S8"/>
<dbReference type="Proteomes" id="UP000264693">
    <property type="component" value="Chromosome"/>
</dbReference>
<dbReference type="EMBL" id="CP032101">
    <property type="protein sequence ID" value="AXX86903.1"/>
    <property type="molecule type" value="Genomic_DNA"/>
</dbReference>
<dbReference type="EMBL" id="NXAO01000018">
    <property type="protein sequence ID" value="PHO15859.1"/>
    <property type="molecule type" value="Genomic_DNA"/>
</dbReference>
<reference evidence="3 5" key="3">
    <citation type="submission" date="2018-02" db="EMBL/GenBank/DDBJ databases">
        <title>Subsurface microbial communities from deep shales in Ohio and West Virginia, USA.</title>
        <authorList>
            <person name="Wrighton K."/>
        </authorList>
    </citation>
    <scope>NUCLEOTIDE SEQUENCE [LARGE SCALE GENOMIC DNA]</scope>
    <source>
        <strain evidence="3 5">MARC-MIP3H16</strain>
    </source>
</reference>
<evidence type="ECO:0000313" key="3">
    <source>
        <dbReference type="EMBL" id="PPK59872.1"/>
    </source>
</evidence>
<name>A0A1T5A1S8_9BACT</name>
<dbReference type="KEGG" id="amar:AMRN_1156"/>
<reference evidence="4" key="1">
    <citation type="submission" date="2017-09" db="EMBL/GenBank/DDBJ databases">
        <title>Arcobacter canalis sp. nov., a new species isolated from a water canal contaminated with urban sewage.</title>
        <authorList>
            <person name="Perez-Cataluna A."/>
            <person name="Salas-Masso N."/>
            <person name="Figueras M.J."/>
        </authorList>
    </citation>
    <scope>NUCLEOTIDE SEQUENCE [LARGE SCALE GENOMIC DNA]</scope>
    <source>
        <strain evidence="4">CECT 7727</strain>
    </source>
</reference>
<dbReference type="RefSeq" id="WP_079577266.1">
    <property type="nucleotide sequence ID" value="NZ_CP032101.1"/>
</dbReference>
<accession>A0A1T5A1S8</accession>
<reference evidence="1 6" key="4">
    <citation type="submission" date="2018-08" db="EMBL/GenBank/DDBJ databases">
        <title>Complete genome of the Arcobacter marinus type strain JCM 15502.</title>
        <authorList>
            <person name="Miller W.G."/>
            <person name="Yee E."/>
            <person name="Huynh S."/>
            <person name="Parker C.T."/>
        </authorList>
    </citation>
    <scope>NUCLEOTIDE SEQUENCE [LARGE SCALE GENOMIC DNA]</scope>
    <source>
        <strain evidence="1 6">JCM 15502</strain>
    </source>
</reference>
<evidence type="ECO:0000313" key="4">
    <source>
        <dbReference type="Proteomes" id="UP000224740"/>
    </source>
</evidence>
<dbReference type="EMBL" id="PTIW01000030">
    <property type="protein sequence ID" value="PPK59872.1"/>
    <property type="molecule type" value="Genomic_DNA"/>
</dbReference>
<evidence type="ECO:0000313" key="6">
    <source>
        <dbReference type="Proteomes" id="UP000264693"/>
    </source>
</evidence>
<dbReference type="STRING" id="505249.SAMN06295997_103134"/>
<sequence>MPKGKKTVIKEIKLLENDEILINGREYVILETTKDIQTAKTMKVSSNGNRILRFDDENKKARIDLKRSIDIYKITFKDEQRAKQFAKSKDKKLILADDTKEIISTANSSIQARSIISKFQDKKSKDYDKQLGVNTFYLFEE</sequence>